<dbReference type="InterPro" id="IPR010140">
    <property type="entry name" value="Histidinol_P_phosphatase_HisJ"/>
</dbReference>
<dbReference type="InterPro" id="IPR016195">
    <property type="entry name" value="Pol/histidinol_Pase-like"/>
</dbReference>
<dbReference type="InterPro" id="IPR004013">
    <property type="entry name" value="PHP_dom"/>
</dbReference>
<comment type="caution">
    <text evidence="10">The sequence shown here is derived from an EMBL/GenBank/DDBJ whole genome shotgun (WGS) entry which is preliminary data.</text>
</comment>
<dbReference type="EMBL" id="JACRWE010000001">
    <property type="protein sequence ID" value="MBC5995506.1"/>
    <property type="molecule type" value="Genomic_DNA"/>
</dbReference>
<comment type="pathway">
    <text evidence="1 8">Amino-acid biosynthesis; L-histidine biosynthesis; L-histidine from 5-phospho-alpha-D-ribose 1-diphosphate: step 8/9.</text>
</comment>
<evidence type="ECO:0000256" key="7">
    <source>
        <dbReference type="ARBA" id="ARBA00049158"/>
    </source>
</evidence>
<keyword evidence="11" id="KW-1185">Reference proteome</keyword>
<dbReference type="RefSeq" id="WP_153925298.1">
    <property type="nucleotide sequence ID" value="NZ_JACRWE010000001.1"/>
</dbReference>
<evidence type="ECO:0000259" key="9">
    <source>
        <dbReference type="Pfam" id="PF02811"/>
    </source>
</evidence>
<protein>
    <recommendedName>
        <fullName evidence="3 8">Histidinol-phosphatase</fullName>
        <shortName evidence="8">HolPase</shortName>
        <ecNumber evidence="3 8">3.1.3.15</ecNumber>
    </recommendedName>
</protein>
<proteinExistence type="inferred from homology"/>
<keyword evidence="5 8" id="KW-0378">Hydrolase</keyword>
<dbReference type="Pfam" id="PF02811">
    <property type="entry name" value="PHP"/>
    <property type="match status" value="1"/>
</dbReference>
<dbReference type="PANTHER" id="PTHR21039">
    <property type="entry name" value="HISTIDINOL PHOSPHATASE-RELATED"/>
    <property type="match status" value="1"/>
</dbReference>
<evidence type="ECO:0000313" key="11">
    <source>
        <dbReference type="Proteomes" id="UP000609849"/>
    </source>
</evidence>
<keyword evidence="4 8" id="KW-0028">Amino-acid biosynthesis</keyword>
<reference evidence="10 11" key="1">
    <citation type="submission" date="2020-08" db="EMBL/GenBank/DDBJ databases">
        <authorList>
            <person name="Liu C."/>
            <person name="Sun Q."/>
        </authorList>
    </citation>
    <scope>NUCLEOTIDE SEQUENCE [LARGE SCALE GENOMIC DNA]</scope>
    <source>
        <strain evidence="10 11">NSJ-18</strain>
    </source>
</reference>
<dbReference type="CDD" id="cd12110">
    <property type="entry name" value="PHP_HisPPase_Hisj_like"/>
    <property type="match status" value="1"/>
</dbReference>
<sequence length="258" mass="30063">MRDGHVHSKYCPHGTRDTFEQYLENALKIGLKEITFTEHLPLPINFKDPSPKNDSAMKLYDIDSYINDINNIKEKYKDVIKINLGFEVDFIEGYEEETKSIIDKYGVYFDDAIISVHMIKIDGDYHLIDYSVDEFEKLITLFGGINNVYNKYYETVKKALDADLGKYKPKRIGHLNLVRKFNKVFPYDYSNNKILCELVKNIKEKNYELDYNISGKRKEHCEEAYISGYLLDLVKSYDINMVLGSDSHCANEILGETK</sequence>
<evidence type="ECO:0000256" key="2">
    <source>
        <dbReference type="ARBA" id="ARBA00009152"/>
    </source>
</evidence>
<dbReference type="NCBIfam" id="TIGR01856">
    <property type="entry name" value="hisJ_fam"/>
    <property type="match status" value="1"/>
</dbReference>
<dbReference type="PANTHER" id="PTHR21039:SF0">
    <property type="entry name" value="HISTIDINOL-PHOSPHATASE"/>
    <property type="match status" value="1"/>
</dbReference>
<comment type="similarity">
    <text evidence="2 8">Belongs to the PHP hydrolase family. HisK subfamily.</text>
</comment>
<dbReference type="NCBIfam" id="NF005996">
    <property type="entry name" value="PRK08123.1"/>
    <property type="match status" value="1"/>
</dbReference>
<comment type="catalytic activity">
    <reaction evidence="7 8">
        <text>L-histidinol phosphate + H2O = L-histidinol + phosphate</text>
        <dbReference type="Rhea" id="RHEA:14465"/>
        <dbReference type="ChEBI" id="CHEBI:15377"/>
        <dbReference type="ChEBI" id="CHEBI:43474"/>
        <dbReference type="ChEBI" id="CHEBI:57699"/>
        <dbReference type="ChEBI" id="CHEBI:57980"/>
        <dbReference type="EC" id="3.1.3.15"/>
    </reaction>
</comment>
<dbReference type="Gene3D" id="3.20.20.140">
    <property type="entry name" value="Metal-dependent hydrolases"/>
    <property type="match status" value="1"/>
</dbReference>
<accession>A0ABR7JKP5</accession>
<dbReference type="GO" id="GO:0004401">
    <property type="term" value="F:histidinol-phosphatase activity"/>
    <property type="evidence" value="ECO:0007669"/>
    <property type="project" value="UniProtKB-EC"/>
</dbReference>
<dbReference type="Proteomes" id="UP000609849">
    <property type="component" value="Unassembled WGS sequence"/>
</dbReference>
<evidence type="ECO:0000256" key="6">
    <source>
        <dbReference type="ARBA" id="ARBA00023102"/>
    </source>
</evidence>
<organism evidence="10 11">
    <name type="scientific">Romboutsia faecis</name>
    <dbReference type="NCBI Taxonomy" id="2764597"/>
    <lineage>
        <taxon>Bacteria</taxon>
        <taxon>Bacillati</taxon>
        <taxon>Bacillota</taxon>
        <taxon>Clostridia</taxon>
        <taxon>Peptostreptococcales</taxon>
        <taxon>Peptostreptococcaceae</taxon>
        <taxon>Romboutsia</taxon>
    </lineage>
</organism>
<dbReference type="EC" id="3.1.3.15" evidence="3 8"/>
<evidence type="ECO:0000256" key="8">
    <source>
        <dbReference type="RuleBase" id="RU366003"/>
    </source>
</evidence>
<name>A0ABR7JKP5_9FIRM</name>
<evidence type="ECO:0000256" key="5">
    <source>
        <dbReference type="ARBA" id="ARBA00022801"/>
    </source>
</evidence>
<dbReference type="SUPFAM" id="SSF89550">
    <property type="entry name" value="PHP domain-like"/>
    <property type="match status" value="1"/>
</dbReference>
<evidence type="ECO:0000256" key="4">
    <source>
        <dbReference type="ARBA" id="ARBA00022605"/>
    </source>
</evidence>
<evidence type="ECO:0000256" key="1">
    <source>
        <dbReference type="ARBA" id="ARBA00004970"/>
    </source>
</evidence>
<evidence type="ECO:0000313" key="10">
    <source>
        <dbReference type="EMBL" id="MBC5995506.1"/>
    </source>
</evidence>
<feature type="domain" description="PHP" evidence="9">
    <location>
        <begin position="3"/>
        <end position="212"/>
    </location>
</feature>
<evidence type="ECO:0000256" key="3">
    <source>
        <dbReference type="ARBA" id="ARBA00013085"/>
    </source>
</evidence>
<gene>
    <name evidence="10" type="primary">hisJ</name>
    <name evidence="10" type="ORF">H8923_01920</name>
</gene>
<keyword evidence="6 8" id="KW-0368">Histidine biosynthesis</keyword>